<evidence type="ECO:0000259" key="2">
    <source>
        <dbReference type="Pfam" id="PF13581"/>
    </source>
</evidence>
<name>A0A7U9P5W5_GEOTM</name>
<keyword evidence="1" id="KW-0723">Serine/threonine-protein kinase</keyword>
<evidence type="ECO:0000313" key="4">
    <source>
        <dbReference type="Proteomes" id="UP000018339"/>
    </source>
</evidence>
<sequence length="333" mass="37856">MVAKLFKSFFRRSDEETASFPLFCMPELPLPELLHRTKRAFLARKLGQYIGIRARGVDRFFYESLATKTFKNNKKDLESYVLYLSELMLEWGENGQDIQQEIKELNETAIFTNAMLKAYDIYKDELFGRPAHSCSCQPKCNVRDIDEKKWEIYRDVMHAATQGKFLLVKEEEVGRLEQGTIICRAGIRSRSDIPKCRELAKQAFEALGVGPLALVSWLLAVSEAVTNVIKHAEWGEMSLIQDKASKELRLIVKDQGPGFPMKELPKMVLLSGYSTKKSLGQGFTLIMRIAQKVFLSTSSQGSVLVLVFYAEEGANVNGLLKDDAKNDHRRQVD</sequence>
<dbReference type="RefSeq" id="WP_011230968.1">
    <property type="nucleotide sequence ID" value="NZ_AYSF01000056.1"/>
</dbReference>
<dbReference type="GeneID" id="32063382"/>
<dbReference type="AlphaFoldDB" id="A0A7U9P5W5"/>
<dbReference type="GO" id="GO:0004674">
    <property type="term" value="F:protein serine/threonine kinase activity"/>
    <property type="evidence" value="ECO:0007669"/>
    <property type="project" value="UniProtKB-KW"/>
</dbReference>
<dbReference type="Gene3D" id="3.30.565.10">
    <property type="entry name" value="Histidine kinase-like ATPase, C-terminal domain"/>
    <property type="match status" value="1"/>
</dbReference>
<dbReference type="InterPro" id="IPR050267">
    <property type="entry name" value="Anti-sigma-factor_SerPK"/>
</dbReference>
<dbReference type="Pfam" id="PF13581">
    <property type="entry name" value="HATPase_c_2"/>
    <property type="match status" value="1"/>
</dbReference>
<evidence type="ECO:0000313" key="3">
    <source>
        <dbReference type="EMBL" id="ESU71745.1"/>
    </source>
</evidence>
<evidence type="ECO:0000256" key="1">
    <source>
        <dbReference type="ARBA" id="ARBA00022527"/>
    </source>
</evidence>
<feature type="domain" description="Histidine kinase/HSP90-like ATPase" evidence="2">
    <location>
        <begin position="194"/>
        <end position="307"/>
    </location>
</feature>
<dbReference type="PANTHER" id="PTHR35526">
    <property type="entry name" value="ANTI-SIGMA-F FACTOR RSBW-RELATED"/>
    <property type="match status" value="1"/>
</dbReference>
<dbReference type="InterPro" id="IPR036890">
    <property type="entry name" value="HATPase_C_sf"/>
</dbReference>
<dbReference type="SUPFAM" id="SSF55874">
    <property type="entry name" value="ATPase domain of HSP90 chaperone/DNA topoisomerase II/histidine kinase"/>
    <property type="match status" value="1"/>
</dbReference>
<comment type="caution">
    <text evidence="3">The sequence shown here is derived from an EMBL/GenBank/DDBJ whole genome shotgun (WGS) entry which is preliminary data.</text>
</comment>
<gene>
    <name evidence="3" type="ORF">T260_11740</name>
</gene>
<dbReference type="InterPro" id="IPR003594">
    <property type="entry name" value="HATPase_dom"/>
</dbReference>
<dbReference type="PANTHER" id="PTHR35526:SF3">
    <property type="entry name" value="ANTI-SIGMA-F FACTOR RSBW"/>
    <property type="match status" value="1"/>
</dbReference>
<dbReference type="Proteomes" id="UP000018339">
    <property type="component" value="Unassembled WGS sequence"/>
</dbReference>
<keyword evidence="1" id="KW-0418">Kinase</keyword>
<keyword evidence="1" id="KW-0808">Transferase</keyword>
<keyword evidence="4" id="KW-1185">Reference proteome</keyword>
<proteinExistence type="predicted"/>
<reference evidence="3 4" key="1">
    <citation type="journal article" date="2014" name="Genome Announc.">
        <title>Draft Genome Sequence of Geobacillus thermopakistaniensis Strain MAS1.</title>
        <authorList>
            <person name="Siddiqui M.A."/>
            <person name="Rashid N."/>
            <person name="Ayyampalayam S."/>
            <person name="Whitman W.B."/>
        </authorList>
    </citation>
    <scope>NUCLEOTIDE SEQUENCE [LARGE SCALE GENOMIC DNA]</scope>
    <source>
        <strain evidence="3 4">MAS1</strain>
    </source>
</reference>
<protein>
    <submittedName>
        <fullName evidence="3">Anti-sigma regulatory factor</fullName>
    </submittedName>
</protein>
<organism evidence="3 4">
    <name type="scientific">Geobacillus thermopakistaniensis (strain MAS1)</name>
    <dbReference type="NCBI Taxonomy" id="1408282"/>
    <lineage>
        <taxon>Bacteria</taxon>
        <taxon>Bacillati</taxon>
        <taxon>Bacillota</taxon>
        <taxon>Bacilli</taxon>
        <taxon>Bacillales</taxon>
        <taxon>Anoxybacillaceae</taxon>
        <taxon>Geobacillus</taxon>
    </lineage>
</organism>
<dbReference type="EMBL" id="AYSF01000056">
    <property type="protein sequence ID" value="ESU71745.1"/>
    <property type="molecule type" value="Genomic_DNA"/>
</dbReference>
<accession>A0A7U9P5W5</accession>